<keyword evidence="3 13" id="KW-0812">Transmembrane</keyword>
<reference evidence="16 17" key="1">
    <citation type="journal article" date="2007" name="Nature">
        <title>Genome of the marsupial Monodelphis domestica reveals innovation in non-coding sequences.</title>
        <authorList>
            <person name="Mikkelsen T.S."/>
            <person name="Wakefield M.J."/>
            <person name="Aken B."/>
            <person name="Amemiya C.T."/>
            <person name="Chang J.L."/>
            <person name="Duke S."/>
            <person name="Garber M."/>
            <person name="Gentles A.J."/>
            <person name="Goodstadt L."/>
            <person name="Heger A."/>
            <person name="Jurka J."/>
            <person name="Kamal M."/>
            <person name="Mauceli E."/>
            <person name="Searle S.M."/>
            <person name="Sharpe T."/>
            <person name="Baker M.L."/>
            <person name="Batzer M.A."/>
            <person name="Benos P.V."/>
            <person name="Belov K."/>
            <person name="Clamp M."/>
            <person name="Cook A."/>
            <person name="Cuff J."/>
            <person name="Das R."/>
            <person name="Davidow L."/>
            <person name="Deakin J.E."/>
            <person name="Fazzari M.J."/>
            <person name="Glass J.L."/>
            <person name="Grabherr M."/>
            <person name="Greally J.M."/>
            <person name="Gu W."/>
            <person name="Hore T.A."/>
            <person name="Huttley G.A."/>
            <person name="Kleber M."/>
            <person name="Jirtle R.L."/>
            <person name="Koina E."/>
            <person name="Lee J.T."/>
            <person name="Mahony S."/>
            <person name="Marra M.A."/>
            <person name="Miller R.D."/>
            <person name="Nicholls R.D."/>
            <person name="Oda M."/>
            <person name="Papenfuss A.T."/>
            <person name="Parra Z.E."/>
            <person name="Pollock D.D."/>
            <person name="Ray D.A."/>
            <person name="Schein J.E."/>
            <person name="Speed T.P."/>
            <person name="Thompson K."/>
            <person name="VandeBerg J.L."/>
            <person name="Wade C.M."/>
            <person name="Walker J.A."/>
            <person name="Waters P.D."/>
            <person name="Webber C."/>
            <person name="Weidman J.R."/>
            <person name="Xie X."/>
            <person name="Zody M.C."/>
            <person name="Baldwin J."/>
            <person name="Abdouelleil A."/>
            <person name="Abdulkadir J."/>
            <person name="Abebe A."/>
            <person name="Abera B."/>
            <person name="Abreu J."/>
            <person name="Acer S.C."/>
            <person name="Aftuck L."/>
            <person name="Alexander A."/>
            <person name="An P."/>
            <person name="Anderson E."/>
            <person name="Anderson S."/>
            <person name="Arachi H."/>
            <person name="Azer M."/>
            <person name="Bachantsang P."/>
            <person name="Barry A."/>
            <person name="Bayul T."/>
            <person name="Berlin A."/>
            <person name="Bessette D."/>
            <person name="Bloom T."/>
            <person name="Bloom T."/>
            <person name="Boguslavskiy L."/>
            <person name="Bonnet C."/>
            <person name="Boukhgalter B."/>
            <person name="Bourzgui I."/>
            <person name="Brown A."/>
            <person name="Cahill P."/>
            <person name="Channer S."/>
            <person name="Cheshatsang Y."/>
            <person name="Chuda L."/>
            <person name="Citroen M."/>
            <person name="Collymore A."/>
            <person name="Cooke P."/>
            <person name="Costello M."/>
            <person name="D'Aco K."/>
            <person name="Daza R."/>
            <person name="De Haan G."/>
            <person name="DeGray S."/>
            <person name="DeMaso C."/>
            <person name="Dhargay N."/>
            <person name="Dooley K."/>
            <person name="Dooley E."/>
            <person name="Doricent M."/>
            <person name="Dorje P."/>
            <person name="Dorjee K."/>
            <person name="Dupes A."/>
            <person name="Elong R."/>
            <person name="Falk J."/>
            <person name="Farina A."/>
            <person name="Faro S."/>
            <person name="Ferguson D."/>
            <person name="Fisher S."/>
            <person name="Foley C.D."/>
            <person name="Franke A."/>
            <person name="Friedrich D."/>
            <person name="Gadbois L."/>
            <person name="Gearin G."/>
            <person name="Gearin C.R."/>
            <person name="Giannoukos G."/>
            <person name="Goode T."/>
            <person name="Graham J."/>
            <person name="Grandbois E."/>
            <person name="Grewal S."/>
            <person name="Gyaltsen K."/>
            <person name="Hafez N."/>
            <person name="Hagos B."/>
            <person name="Hall J."/>
            <person name="Henson C."/>
            <person name="Hollinger A."/>
            <person name="Honan T."/>
            <person name="Huard M.D."/>
            <person name="Hughes L."/>
            <person name="Hurhula B."/>
            <person name="Husby M.E."/>
            <person name="Kamat A."/>
            <person name="Kanga B."/>
            <person name="Kashin S."/>
            <person name="Khazanovich D."/>
            <person name="Kisner P."/>
            <person name="Lance K."/>
            <person name="Lara M."/>
            <person name="Lee W."/>
            <person name="Lennon N."/>
            <person name="Letendre F."/>
            <person name="LeVine R."/>
            <person name="Lipovsky A."/>
            <person name="Liu X."/>
            <person name="Liu J."/>
            <person name="Liu S."/>
            <person name="Lokyitsang T."/>
            <person name="Lokyitsang Y."/>
            <person name="Lubonja R."/>
            <person name="Lui A."/>
            <person name="MacDonald P."/>
            <person name="Magnisalis V."/>
            <person name="Maru K."/>
            <person name="Matthews C."/>
            <person name="McCusker W."/>
            <person name="McDonough S."/>
            <person name="Mehta T."/>
            <person name="Meldrim J."/>
            <person name="Meneus L."/>
            <person name="Mihai O."/>
            <person name="Mihalev A."/>
            <person name="Mihova T."/>
            <person name="Mittelman R."/>
            <person name="Mlenga V."/>
            <person name="Montmayeur A."/>
            <person name="Mulrain L."/>
            <person name="Navidi A."/>
            <person name="Naylor J."/>
            <person name="Negash T."/>
            <person name="Nguyen T."/>
            <person name="Nguyen N."/>
            <person name="Nicol R."/>
            <person name="Norbu C."/>
            <person name="Norbu N."/>
            <person name="Novod N."/>
            <person name="O'Neill B."/>
            <person name="Osman S."/>
            <person name="Markiewicz E."/>
            <person name="Oyono O.L."/>
            <person name="Patti C."/>
            <person name="Phunkhang P."/>
            <person name="Pierre F."/>
            <person name="Priest M."/>
            <person name="Raghuraman S."/>
            <person name="Rege F."/>
            <person name="Reyes R."/>
            <person name="Rise C."/>
            <person name="Rogov P."/>
            <person name="Ross K."/>
            <person name="Ryan E."/>
            <person name="Settipalli S."/>
            <person name="Shea T."/>
            <person name="Sherpa N."/>
            <person name="Shi L."/>
            <person name="Shih D."/>
            <person name="Sparrow T."/>
            <person name="Spaulding J."/>
            <person name="Stalker J."/>
            <person name="Stange-Thomann N."/>
            <person name="Stavropoulos S."/>
            <person name="Stone C."/>
            <person name="Strader C."/>
            <person name="Tesfaye S."/>
            <person name="Thomson T."/>
            <person name="Thoulutsang Y."/>
            <person name="Thoulutsang D."/>
            <person name="Topham K."/>
            <person name="Topping I."/>
            <person name="Tsamla T."/>
            <person name="Vassiliev H."/>
            <person name="Vo A."/>
            <person name="Wangchuk T."/>
            <person name="Wangdi T."/>
            <person name="Weiand M."/>
            <person name="Wilkinson J."/>
            <person name="Wilson A."/>
            <person name="Yadav S."/>
            <person name="Young G."/>
            <person name="Yu Q."/>
            <person name="Zembek L."/>
            <person name="Zhong D."/>
            <person name="Zimmer A."/>
            <person name="Zwirko Z."/>
            <person name="Jaffe D.B."/>
            <person name="Alvarez P."/>
            <person name="Brockman W."/>
            <person name="Butler J."/>
            <person name="Chin C."/>
            <person name="Gnerre S."/>
            <person name="MacCallum I."/>
            <person name="Graves J.A."/>
            <person name="Ponting C.P."/>
            <person name="Breen M."/>
            <person name="Samollow P.B."/>
            <person name="Lander E.S."/>
            <person name="Lindblad-Toh K."/>
        </authorList>
    </citation>
    <scope>NUCLEOTIDE SEQUENCE [LARGE SCALE GENOMIC DNA]</scope>
</reference>
<keyword evidence="7" id="KW-1064">Adaptive immunity</keyword>
<evidence type="ECO:0000256" key="14">
    <source>
        <dbReference type="SAM" id="SignalP"/>
    </source>
</evidence>
<keyword evidence="17" id="KW-1185">Reference proteome</keyword>
<dbReference type="Ensembl" id="ENSMODT00000062633.1">
    <property type="protein sequence ID" value="ENSMODP00000045597.1"/>
    <property type="gene ID" value="ENSMODG00000028376.2"/>
</dbReference>
<gene>
    <name evidence="16" type="primary">TREM1</name>
</gene>
<evidence type="ECO:0000256" key="8">
    <source>
        <dbReference type="ARBA" id="ARBA00023136"/>
    </source>
</evidence>
<organism evidence="16 17">
    <name type="scientific">Monodelphis domestica</name>
    <name type="common">Gray short-tailed opossum</name>
    <dbReference type="NCBI Taxonomy" id="13616"/>
    <lineage>
        <taxon>Eukaryota</taxon>
        <taxon>Metazoa</taxon>
        <taxon>Chordata</taxon>
        <taxon>Craniata</taxon>
        <taxon>Vertebrata</taxon>
        <taxon>Euteleostomi</taxon>
        <taxon>Mammalia</taxon>
        <taxon>Metatheria</taxon>
        <taxon>Didelphimorphia</taxon>
        <taxon>Didelphidae</taxon>
        <taxon>Monodelphis</taxon>
    </lineage>
</organism>
<feature type="transmembrane region" description="Helical" evidence="13">
    <location>
        <begin position="139"/>
        <end position="165"/>
    </location>
</feature>
<dbReference type="InterPro" id="IPR013783">
    <property type="entry name" value="Ig-like_fold"/>
</dbReference>
<dbReference type="Proteomes" id="UP000002280">
    <property type="component" value="Chromosome 2"/>
</dbReference>
<name>A0A5F8GDP7_MONDO</name>
<evidence type="ECO:0000256" key="13">
    <source>
        <dbReference type="SAM" id="Phobius"/>
    </source>
</evidence>
<evidence type="ECO:0000256" key="6">
    <source>
        <dbReference type="ARBA" id="ARBA00022989"/>
    </source>
</evidence>
<dbReference type="GO" id="GO:0002250">
    <property type="term" value="P:adaptive immune response"/>
    <property type="evidence" value="ECO:0007669"/>
    <property type="project" value="UniProtKB-KW"/>
</dbReference>
<dbReference type="GO" id="GO:0005886">
    <property type="term" value="C:plasma membrane"/>
    <property type="evidence" value="ECO:0007669"/>
    <property type="project" value="UniProtKB-SubCell"/>
</dbReference>
<keyword evidence="9" id="KW-1015">Disulfide bond</keyword>
<dbReference type="Ensembl" id="ENSMODT00000053775.1">
    <property type="protein sequence ID" value="ENSMODP00000052078.1"/>
    <property type="gene ID" value="ENSMODG00000028376.2"/>
</dbReference>
<dbReference type="GeneTree" id="ENSGT00470000042299"/>
<dbReference type="SUPFAM" id="SSF48726">
    <property type="entry name" value="Immunoglobulin"/>
    <property type="match status" value="1"/>
</dbReference>
<reference evidence="16" key="2">
    <citation type="submission" date="2025-05" db="UniProtKB">
        <authorList>
            <consortium name="Ensembl"/>
        </authorList>
    </citation>
    <scope>IDENTIFICATION</scope>
</reference>
<evidence type="ECO:0000256" key="1">
    <source>
        <dbReference type="ARBA" id="ARBA00004251"/>
    </source>
</evidence>
<comment type="subcellular location">
    <subcellularLocation>
        <location evidence="1">Cell membrane</location>
        <topology evidence="1">Single-pass type I membrane protein</topology>
    </subcellularLocation>
</comment>
<dbReference type="PANTHER" id="PTHR19357">
    <property type="entry name" value="TRIGGERING RECEPTOR EXPRESSED ON MYELOID CELLS 1"/>
    <property type="match status" value="1"/>
</dbReference>
<evidence type="ECO:0000313" key="17">
    <source>
        <dbReference type="Proteomes" id="UP000002280"/>
    </source>
</evidence>
<evidence type="ECO:0000313" key="16">
    <source>
        <dbReference type="Ensembl" id="ENSMODP00000045597.1"/>
    </source>
</evidence>
<keyword evidence="10" id="KW-0675">Receptor</keyword>
<evidence type="ECO:0000256" key="10">
    <source>
        <dbReference type="ARBA" id="ARBA00023170"/>
    </source>
</evidence>
<keyword evidence="12" id="KW-0393">Immunoglobulin domain</keyword>
<dbReference type="PANTHER" id="PTHR19357:SF0">
    <property type="entry name" value="TRIGGERING RECEPTOR EXPRESSED ON MYELOID CELLS 1"/>
    <property type="match status" value="1"/>
</dbReference>
<keyword evidence="11" id="KW-0325">Glycoprotein</keyword>
<evidence type="ECO:0000256" key="5">
    <source>
        <dbReference type="ARBA" id="ARBA00022859"/>
    </source>
</evidence>
<evidence type="ECO:0000256" key="7">
    <source>
        <dbReference type="ARBA" id="ARBA00023130"/>
    </source>
</evidence>
<evidence type="ECO:0000256" key="9">
    <source>
        <dbReference type="ARBA" id="ARBA00023157"/>
    </source>
</evidence>
<evidence type="ECO:0000259" key="15">
    <source>
        <dbReference type="Pfam" id="PF07686"/>
    </source>
</evidence>
<protein>
    <submittedName>
        <fullName evidence="16">Triggering receptor expressed on myeloid cells 1-like</fullName>
    </submittedName>
</protein>
<feature type="signal peptide" evidence="14">
    <location>
        <begin position="1"/>
        <end position="23"/>
    </location>
</feature>
<dbReference type="Bgee" id="ENSMODG00000028376">
    <property type="expression patterns" value="Expressed in blood and 9 other cell types or tissues"/>
</dbReference>
<accession>A0A5F8GDP7</accession>
<dbReference type="InterPro" id="IPR036179">
    <property type="entry name" value="Ig-like_dom_sf"/>
</dbReference>
<dbReference type="Gene3D" id="2.60.40.10">
    <property type="entry name" value="Immunoglobulins"/>
    <property type="match status" value="1"/>
</dbReference>
<evidence type="ECO:0000256" key="11">
    <source>
        <dbReference type="ARBA" id="ARBA00023180"/>
    </source>
</evidence>
<feature type="chain" id="PRO_5044621515" evidence="14">
    <location>
        <begin position="24"/>
        <end position="189"/>
    </location>
</feature>
<dbReference type="InterPro" id="IPR013106">
    <property type="entry name" value="Ig_V-set"/>
</dbReference>
<evidence type="ECO:0000256" key="4">
    <source>
        <dbReference type="ARBA" id="ARBA00022729"/>
    </source>
</evidence>
<evidence type="ECO:0000256" key="12">
    <source>
        <dbReference type="ARBA" id="ARBA00023319"/>
    </source>
</evidence>
<dbReference type="AlphaFoldDB" id="A0A5F8GDP7"/>
<keyword evidence="8 13" id="KW-0472">Membrane</keyword>
<evidence type="ECO:0000256" key="2">
    <source>
        <dbReference type="ARBA" id="ARBA00022475"/>
    </source>
</evidence>
<evidence type="ECO:0000256" key="3">
    <source>
        <dbReference type="ARBA" id="ARBA00022692"/>
    </source>
</evidence>
<proteinExistence type="predicted"/>
<dbReference type="Pfam" id="PF07686">
    <property type="entry name" value="V-set"/>
    <property type="match status" value="1"/>
</dbReference>
<keyword evidence="6 13" id="KW-1133">Transmembrane helix</keyword>
<keyword evidence="4 14" id="KW-0732">Signal</keyword>
<feature type="domain" description="Immunoglobulin V-set" evidence="15">
    <location>
        <begin position="34"/>
        <end position="122"/>
    </location>
</feature>
<sequence>MEVAGGWRSQMLLLLFLCFAALQEPLEEKEECIVEGQNITFGCGYNFGKYFRAIKAWQRLGASGPFETLAQTMNNNGEPSFIQVGRYLLEDDPPNSMLKVTILELQREDAGLYQCVIYRPPQVVDILYRPIRLKTCNEFPVYALILVCGLLLFKIVVFSLLLLLLRKARVTGDVAPLTPSFHPEDNGKQ</sequence>
<keyword evidence="2" id="KW-1003">Cell membrane</keyword>
<keyword evidence="5" id="KW-0391">Immunity</keyword>